<evidence type="ECO:0000256" key="2">
    <source>
        <dbReference type="ARBA" id="ARBA00022980"/>
    </source>
</evidence>
<dbReference type="HAMAP" id="MF_00294">
    <property type="entry name" value="Ribosomal_bL33"/>
    <property type="match status" value="1"/>
</dbReference>
<protein>
    <recommendedName>
        <fullName evidence="4 5">Large ribosomal subunit protein bL33</fullName>
    </recommendedName>
</protein>
<keyword evidence="3 5" id="KW-0687">Ribonucleoprotein</keyword>
<dbReference type="Proteomes" id="UP000230340">
    <property type="component" value="Unassembled WGS sequence"/>
</dbReference>
<dbReference type="SUPFAM" id="SSF57829">
    <property type="entry name" value="Zn-binding ribosomal proteins"/>
    <property type="match status" value="1"/>
</dbReference>
<dbReference type="InterPro" id="IPR001705">
    <property type="entry name" value="Ribosomal_bL33"/>
</dbReference>
<comment type="caution">
    <text evidence="6">The sequence shown here is derived from an EMBL/GenBank/DDBJ whole genome shotgun (WGS) entry which is preliminary data.</text>
</comment>
<dbReference type="InterPro" id="IPR011332">
    <property type="entry name" value="Ribosomal_zn-bd"/>
</dbReference>
<dbReference type="GO" id="GO:0003735">
    <property type="term" value="F:structural constituent of ribosome"/>
    <property type="evidence" value="ECO:0007669"/>
    <property type="project" value="InterPro"/>
</dbReference>
<dbReference type="EMBL" id="PEYT01000026">
    <property type="protein sequence ID" value="PIS22903.1"/>
    <property type="molecule type" value="Genomic_DNA"/>
</dbReference>
<evidence type="ECO:0000256" key="1">
    <source>
        <dbReference type="ARBA" id="ARBA00007596"/>
    </source>
</evidence>
<gene>
    <name evidence="5 6" type="primary">rpmG</name>
    <name evidence="6" type="ORF">COT49_02955</name>
</gene>
<dbReference type="GO" id="GO:0005840">
    <property type="term" value="C:ribosome"/>
    <property type="evidence" value="ECO:0007669"/>
    <property type="project" value="UniProtKB-KW"/>
</dbReference>
<evidence type="ECO:0000313" key="6">
    <source>
        <dbReference type="EMBL" id="PIS22903.1"/>
    </source>
</evidence>
<evidence type="ECO:0000256" key="4">
    <source>
        <dbReference type="ARBA" id="ARBA00035176"/>
    </source>
</evidence>
<dbReference type="GO" id="GO:1990904">
    <property type="term" value="C:ribonucleoprotein complex"/>
    <property type="evidence" value="ECO:0007669"/>
    <property type="project" value="UniProtKB-KW"/>
</dbReference>
<organism evidence="6 7">
    <name type="scientific">candidate division WWE3 bacterium CG08_land_8_20_14_0_20_40_13</name>
    <dbReference type="NCBI Taxonomy" id="1975084"/>
    <lineage>
        <taxon>Bacteria</taxon>
        <taxon>Katanobacteria</taxon>
    </lineage>
</organism>
<evidence type="ECO:0000256" key="5">
    <source>
        <dbReference type="HAMAP-Rule" id="MF_00294"/>
    </source>
</evidence>
<evidence type="ECO:0000256" key="3">
    <source>
        <dbReference type="ARBA" id="ARBA00023274"/>
    </source>
</evidence>
<dbReference type="AlphaFoldDB" id="A0A2H0XDA9"/>
<dbReference type="NCBIfam" id="NF001764">
    <property type="entry name" value="PRK00504.1"/>
    <property type="match status" value="1"/>
</dbReference>
<proteinExistence type="inferred from homology"/>
<dbReference type="Gene3D" id="2.20.28.120">
    <property type="entry name" value="Ribosomal protein L33"/>
    <property type="match status" value="1"/>
</dbReference>
<accession>A0A2H0XDA9</accession>
<keyword evidence="2 5" id="KW-0689">Ribosomal protein</keyword>
<reference evidence="7" key="1">
    <citation type="submission" date="2017-09" db="EMBL/GenBank/DDBJ databases">
        <title>Depth-based differentiation of microbial function through sediment-hosted aquifers and enrichment of novel symbionts in the deep terrestrial subsurface.</title>
        <authorList>
            <person name="Probst A.J."/>
            <person name="Ladd B."/>
            <person name="Jarett J.K."/>
            <person name="Geller-Mcgrath D.E."/>
            <person name="Sieber C.M.K."/>
            <person name="Emerson J.B."/>
            <person name="Anantharaman K."/>
            <person name="Thomas B.C."/>
            <person name="Malmstrom R."/>
            <person name="Stieglmeier M."/>
            <person name="Klingl A."/>
            <person name="Woyke T."/>
            <person name="Ryan C.M."/>
            <person name="Banfield J.F."/>
        </authorList>
    </citation>
    <scope>NUCLEOTIDE SEQUENCE [LARGE SCALE GENOMIC DNA]</scope>
</reference>
<dbReference type="NCBIfam" id="TIGR01023">
    <property type="entry name" value="rpmG_bact"/>
    <property type="match status" value="1"/>
</dbReference>
<comment type="similarity">
    <text evidence="1 5">Belongs to the bacterial ribosomal protein bL33 family.</text>
</comment>
<dbReference type="GO" id="GO:0006412">
    <property type="term" value="P:translation"/>
    <property type="evidence" value="ECO:0007669"/>
    <property type="project" value="UniProtKB-UniRule"/>
</dbReference>
<dbReference type="Pfam" id="PF00471">
    <property type="entry name" value="Ribosomal_L33"/>
    <property type="match status" value="1"/>
</dbReference>
<dbReference type="GO" id="GO:0005737">
    <property type="term" value="C:cytoplasm"/>
    <property type="evidence" value="ECO:0007669"/>
    <property type="project" value="UniProtKB-ARBA"/>
</dbReference>
<name>A0A2H0XDA9_UNCKA</name>
<sequence length="57" mass="6834">MAKKTNRKIFHMVCEVCKKQNYITSSNKIEQKEKLEAKKFCKWCRKTTTHKESAKLK</sequence>
<dbReference type="InterPro" id="IPR038584">
    <property type="entry name" value="Ribosomal_bL33_sf"/>
</dbReference>
<evidence type="ECO:0000313" key="7">
    <source>
        <dbReference type="Proteomes" id="UP000230340"/>
    </source>
</evidence>